<dbReference type="PANTHER" id="PTHR21180:SF32">
    <property type="entry name" value="ENDONUCLEASE_EXONUCLEASE_PHOSPHATASE FAMILY DOMAIN-CONTAINING PROTEIN 1"/>
    <property type="match status" value="1"/>
</dbReference>
<keyword evidence="1" id="KW-1133">Transmembrane helix</keyword>
<keyword evidence="1" id="KW-0472">Membrane</keyword>
<name>A0A1M6ISG4_9FLAO</name>
<keyword evidence="4" id="KW-1185">Reference proteome</keyword>
<dbReference type="Proteomes" id="UP000184232">
    <property type="component" value="Unassembled WGS sequence"/>
</dbReference>
<dbReference type="SMART" id="SM00278">
    <property type="entry name" value="HhH1"/>
    <property type="match status" value="2"/>
</dbReference>
<reference evidence="3 4" key="1">
    <citation type="submission" date="2016-11" db="EMBL/GenBank/DDBJ databases">
        <authorList>
            <person name="Jaros S."/>
            <person name="Januszkiewicz K."/>
            <person name="Wedrychowicz H."/>
        </authorList>
    </citation>
    <scope>NUCLEOTIDE SEQUENCE [LARGE SCALE GENOMIC DNA]</scope>
    <source>
        <strain evidence="3 4">DSM 22807</strain>
    </source>
</reference>
<dbReference type="AlphaFoldDB" id="A0A1M6ISG4"/>
<protein>
    <submittedName>
        <fullName evidence="3">DNA uptake protein ComE</fullName>
    </submittedName>
</protein>
<dbReference type="EMBL" id="FQZH01000003">
    <property type="protein sequence ID" value="SHJ37411.1"/>
    <property type="molecule type" value="Genomic_DNA"/>
</dbReference>
<dbReference type="InterPro" id="IPR010994">
    <property type="entry name" value="RuvA_2-like"/>
</dbReference>
<sequence>MFSSEHRNGIFLLLGIIVFLQIIILNFNRIYNFFDDKTDVSRSQAELQFKKEVDSLLQVKETSTNKIYPFNPNYITDYKGYMLGMSIEEIDRLHKFRSQNKFVNSAKEFQQVTKVSNELLAKISPFFKFPDWVVNKQNSTRTAHSFVKKESVVQINLNSATKEELMKVYGIGEKLSDNILNEKSKLGEFVSIDQISWMWGITPETFENVKKQFFVKPISGELKKIKINSASSRELSQFPYFNYAISKEIVTYRSMNGEIRNIEDLTKIKGISVDKIKIIVLYLEFD</sequence>
<dbReference type="SUPFAM" id="SSF47781">
    <property type="entry name" value="RuvA domain 2-like"/>
    <property type="match status" value="2"/>
</dbReference>
<dbReference type="PANTHER" id="PTHR21180">
    <property type="entry name" value="ENDONUCLEASE/EXONUCLEASE/PHOSPHATASE FAMILY DOMAIN-CONTAINING PROTEIN 1"/>
    <property type="match status" value="1"/>
</dbReference>
<feature type="domain" description="Helix-hairpin-helix DNA-binding motif class 1" evidence="2">
    <location>
        <begin position="163"/>
        <end position="182"/>
    </location>
</feature>
<keyword evidence="1" id="KW-0812">Transmembrane</keyword>
<dbReference type="GO" id="GO:0006281">
    <property type="term" value="P:DNA repair"/>
    <property type="evidence" value="ECO:0007669"/>
    <property type="project" value="InterPro"/>
</dbReference>
<dbReference type="GO" id="GO:0003677">
    <property type="term" value="F:DNA binding"/>
    <property type="evidence" value="ECO:0007669"/>
    <property type="project" value="InterPro"/>
</dbReference>
<gene>
    <name evidence="3" type="ORF">SAMN05444337_1861</name>
</gene>
<organism evidence="3 4">
    <name type="scientific">Flavobacterium haoranii</name>
    <dbReference type="NCBI Taxonomy" id="683124"/>
    <lineage>
        <taxon>Bacteria</taxon>
        <taxon>Pseudomonadati</taxon>
        <taxon>Bacteroidota</taxon>
        <taxon>Flavobacteriia</taxon>
        <taxon>Flavobacteriales</taxon>
        <taxon>Flavobacteriaceae</taxon>
        <taxon>Flavobacterium</taxon>
    </lineage>
</organism>
<accession>A0A1M6ISG4</accession>
<dbReference type="InterPro" id="IPR003583">
    <property type="entry name" value="Hlx-hairpin-Hlx_DNA-bd_motif"/>
</dbReference>
<proteinExistence type="predicted"/>
<evidence type="ECO:0000313" key="4">
    <source>
        <dbReference type="Proteomes" id="UP000184232"/>
    </source>
</evidence>
<evidence type="ECO:0000259" key="2">
    <source>
        <dbReference type="SMART" id="SM00278"/>
    </source>
</evidence>
<dbReference type="STRING" id="683124.SAMN05444337_1861"/>
<feature type="transmembrane region" description="Helical" evidence="1">
    <location>
        <begin position="9"/>
        <end position="27"/>
    </location>
</feature>
<dbReference type="Gene3D" id="1.10.150.280">
    <property type="entry name" value="AF1531-like domain"/>
    <property type="match status" value="2"/>
</dbReference>
<evidence type="ECO:0000256" key="1">
    <source>
        <dbReference type="SAM" id="Phobius"/>
    </source>
</evidence>
<dbReference type="InterPro" id="IPR051675">
    <property type="entry name" value="Endo/Exo/Phosphatase_dom_1"/>
</dbReference>
<evidence type="ECO:0000313" key="3">
    <source>
        <dbReference type="EMBL" id="SHJ37411.1"/>
    </source>
</evidence>
<feature type="domain" description="Helix-hairpin-helix DNA-binding motif class 1" evidence="2">
    <location>
        <begin position="263"/>
        <end position="282"/>
    </location>
</feature>
<dbReference type="Pfam" id="PF12836">
    <property type="entry name" value="HHH_3"/>
    <property type="match status" value="2"/>
</dbReference>